<evidence type="ECO:0000256" key="6">
    <source>
        <dbReference type="ARBA" id="ARBA00023242"/>
    </source>
</evidence>
<evidence type="ECO:0000259" key="8">
    <source>
        <dbReference type="PROSITE" id="PS51294"/>
    </source>
</evidence>
<protein>
    <submittedName>
        <fullName evidence="9">Uncharacterized protein</fullName>
    </submittedName>
</protein>
<dbReference type="InterPro" id="IPR001005">
    <property type="entry name" value="SANT/Myb"/>
</dbReference>
<dbReference type="PROSITE" id="PS50090">
    <property type="entry name" value="MYB_LIKE"/>
    <property type="match status" value="2"/>
</dbReference>
<keyword evidence="3" id="KW-0805">Transcription regulation</keyword>
<dbReference type="GO" id="GO:0005634">
    <property type="term" value="C:nucleus"/>
    <property type="evidence" value="ECO:0007669"/>
    <property type="project" value="UniProtKB-SubCell"/>
</dbReference>
<evidence type="ECO:0000256" key="2">
    <source>
        <dbReference type="ARBA" id="ARBA00022737"/>
    </source>
</evidence>
<dbReference type="SMART" id="SM00717">
    <property type="entry name" value="SANT"/>
    <property type="match status" value="2"/>
</dbReference>
<dbReference type="Gene3D" id="1.10.10.60">
    <property type="entry name" value="Homeodomain-like"/>
    <property type="match status" value="2"/>
</dbReference>
<dbReference type="Gramene" id="rna-gnl|WGS:NBSK|LSAT_3X38660_mrna">
    <property type="protein sequence ID" value="cds-PLY83893.1"/>
    <property type="gene ID" value="gene-LSAT_3X38660"/>
</dbReference>
<feature type="domain" description="Myb-like" evidence="7">
    <location>
        <begin position="62"/>
        <end position="112"/>
    </location>
</feature>
<dbReference type="GO" id="GO:0003677">
    <property type="term" value="F:DNA binding"/>
    <property type="evidence" value="ECO:0007669"/>
    <property type="project" value="UniProtKB-KW"/>
</dbReference>
<evidence type="ECO:0000313" key="9">
    <source>
        <dbReference type="EMBL" id="KAJ0217236.1"/>
    </source>
</evidence>
<dbReference type="FunFam" id="1.10.10.60:FF:000015">
    <property type="entry name" value="Transcription factor RAX3"/>
    <property type="match status" value="1"/>
</dbReference>
<keyword evidence="6" id="KW-0539">Nucleus</keyword>
<keyword evidence="4" id="KW-0238">DNA-binding</keyword>
<proteinExistence type="predicted"/>
<dbReference type="Proteomes" id="UP000235145">
    <property type="component" value="Unassembled WGS sequence"/>
</dbReference>
<evidence type="ECO:0000256" key="1">
    <source>
        <dbReference type="ARBA" id="ARBA00004123"/>
    </source>
</evidence>
<organism evidence="9 10">
    <name type="scientific">Lactuca sativa</name>
    <name type="common">Garden lettuce</name>
    <dbReference type="NCBI Taxonomy" id="4236"/>
    <lineage>
        <taxon>Eukaryota</taxon>
        <taxon>Viridiplantae</taxon>
        <taxon>Streptophyta</taxon>
        <taxon>Embryophyta</taxon>
        <taxon>Tracheophyta</taxon>
        <taxon>Spermatophyta</taxon>
        <taxon>Magnoliopsida</taxon>
        <taxon>eudicotyledons</taxon>
        <taxon>Gunneridae</taxon>
        <taxon>Pentapetalae</taxon>
        <taxon>asterids</taxon>
        <taxon>campanulids</taxon>
        <taxon>Asterales</taxon>
        <taxon>Asteraceae</taxon>
        <taxon>Cichorioideae</taxon>
        <taxon>Cichorieae</taxon>
        <taxon>Lactucinae</taxon>
        <taxon>Lactuca</taxon>
    </lineage>
</organism>
<evidence type="ECO:0000313" key="10">
    <source>
        <dbReference type="Proteomes" id="UP000235145"/>
    </source>
</evidence>
<name>A0A9R1XL63_LACSA</name>
<keyword evidence="10" id="KW-1185">Reference proteome</keyword>
<dbReference type="CDD" id="cd00167">
    <property type="entry name" value="SANT"/>
    <property type="match status" value="2"/>
</dbReference>
<dbReference type="InterPro" id="IPR015495">
    <property type="entry name" value="Myb_TF_plants"/>
</dbReference>
<evidence type="ECO:0000259" key="7">
    <source>
        <dbReference type="PROSITE" id="PS50090"/>
    </source>
</evidence>
<comment type="subcellular location">
    <subcellularLocation>
        <location evidence="1">Nucleus</location>
    </subcellularLocation>
</comment>
<dbReference type="PROSITE" id="PS51294">
    <property type="entry name" value="HTH_MYB"/>
    <property type="match status" value="2"/>
</dbReference>
<keyword evidence="5" id="KW-0804">Transcription</keyword>
<dbReference type="InterPro" id="IPR009057">
    <property type="entry name" value="Homeodomain-like_sf"/>
</dbReference>
<keyword evidence="2" id="KW-0677">Repeat</keyword>
<reference evidence="9 10" key="1">
    <citation type="journal article" date="2017" name="Nat. Commun.">
        <title>Genome assembly with in vitro proximity ligation data and whole-genome triplication in lettuce.</title>
        <authorList>
            <person name="Reyes-Chin-Wo S."/>
            <person name="Wang Z."/>
            <person name="Yang X."/>
            <person name="Kozik A."/>
            <person name="Arikit S."/>
            <person name="Song C."/>
            <person name="Xia L."/>
            <person name="Froenicke L."/>
            <person name="Lavelle D.O."/>
            <person name="Truco M.J."/>
            <person name="Xia R."/>
            <person name="Zhu S."/>
            <person name="Xu C."/>
            <person name="Xu H."/>
            <person name="Xu X."/>
            <person name="Cox K."/>
            <person name="Korf I."/>
            <person name="Meyers B.C."/>
            <person name="Michelmore R.W."/>
        </authorList>
    </citation>
    <scope>NUCLEOTIDE SEQUENCE [LARGE SCALE GENOMIC DNA]</scope>
    <source>
        <strain evidence="10">cv. Salinas</strain>
        <tissue evidence="9">Seedlings</tissue>
    </source>
</reference>
<dbReference type="PANTHER" id="PTHR10641:SF1401">
    <property type="entry name" value="SANT_MYB DOMAIN, HOMEODOMAIN-LIKE PROTEIN-RELATED"/>
    <property type="match status" value="1"/>
</dbReference>
<evidence type="ECO:0000256" key="3">
    <source>
        <dbReference type="ARBA" id="ARBA00023015"/>
    </source>
</evidence>
<accession>A0A9R1XL63</accession>
<evidence type="ECO:0000256" key="4">
    <source>
        <dbReference type="ARBA" id="ARBA00023125"/>
    </source>
</evidence>
<dbReference type="EMBL" id="NBSK02000003">
    <property type="protein sequence ID" value="KAJ0217236.1"/>
    <property type="molecule type" value="Genomic_DNA"/>
</dbReference>
<dbReference type="OrthoDB" id="2143914at2759"/>
<sequence>MAKAPRFNKNGVKKGAWSEDEDNKLRAYIQRYGHWNWRLLPQFAGLSRSGKSCRLRWMNYLRPNIKHGNFTKEEEDIIVELHNKLGNKWSEMAAYLPGRSDNEIKNRWHTHLKKRSQIGQTMLQSEHVGNQKPNHDIENPVENSELELQHDLEILLTESPLSSSSSSLSSYLFNGSDSGATTQVTPQLVDYKRNFWTEPFSWDIDSILSSSDDNFFSPSNLFYPVCSQDMIMDEFLSSSLDSYLEYNDPFIN</sequence>
<feature type="domain" description="HTH myb-type" evidence="8">
    <location>
        <begin position="9"/>
        <end position="61"/>
    </location>
</feature>
<dbReference type="InterPro" id="IPR017930">
    <property type="entry name" value="Myb_dom"/>
</dbReference>
<gene>
    <name evidence="9" type="ORF">LSAT_V11C300117290</name>
</gene>
<feature type="domain" description="HTH myb-type" evidence="8">
    <location>
        <begin position="62"/>
        <end position="116"/>
    </location>
</feature>
<dbReference type="AlphaFoldDB" id="A0A9R1XL63"/>
<dbReference type="SUPFAM" id="SSF46689">
    <property type="entry name" value="Homeodomain-like"/>
    <property type="match status" value="1"/>
</dbReference>
<evidence type="ECO:0000256" key="5">
    <source>
        <dbReference type="ARBA" id="ARBA00023163"/>
    </source>
</evidence>
<dbReference type="PANTHER" id="PTHR10641">
    <property type="entry name" value="MYB FAMILY TRANSCRIPTION FACTOR"/>
    <property type="match status" value="1"/>
</dbReference>
<comment type="caution">
    <text evidence="9">The sequence shown here is derived from an EMBL/GenBank/DDBJ whole genome shotgun (WGS) entry which is preliminary data.</text>
</comment>
<feature type="domain" description="Myb-like" evidence="7">
    <location>
        <begin position="9"/>
        <end position="61"/>
    </location>
</feature>
<dbReference type="Pfam" id="PF00249">
    <property type="entry name" value="Myb_DNA-binding"/>
    <property type="match status" value="2"/>
</dbReference>